<comment type="catalytic activity">
    <reaction evidence="7 9 10">
        <text>2-(2-carboxy-4-methylthiazol-5-yl)ethyl phosphate + 4-amino-2-methyl-5-(diphosphooxymethyl)pyrimidine + 2 H(+) = thiamine phosphate + CO2 + diphosphate</text>
        <dbReference type="Rhea" id="RHEA:47848"/>
        <dbReference type="ChEBI" id="CHEBI:15378"/>
        <dbReference type="ChEBI" id="CHEBI:16526"/>
        <dbReference type="ChEBI" id="CHEBI:33019"/>
        <dbReference type="ChEBI" id="CHEBI:37575"/>
        <dbReference type="ChEBI" id="CHEBI:57841"/>
        <dbReference type="ChEBI" id="CHEBI:62890"/>
        <dbReference type="EC" id="2.5.1.3"/>
    </reaction>
</comment>
<keyword evidence="14" id="KW-1185">Reference proteome</keyword>
<dbReference type="GO" id="GO:0009228">
    <property type="term" value="P:thiamine biosynthetic process"/>
    <property type="evidence" value="ECO:0007669"/>
    <property type="project" value="UniProtKB-KW"/>
</dbReference>
<evidence type="ECO:0000256" key="7">
    <source>
        <dbReference type="ARBA" id="ARBA00047851"/>
    </source>
</evidence>
<dbReference type="InterPro" id="IPR036206">
    <property type="entry name" value="ThiamineP_synth_sf"/>
</dbReference>
<feature type="domain" description="Thiamine phosphate synthase/TenI" evidence="12">
    <location>
        <begin position="9"/>
        <end position="192"/>
    </location>
</feature>
<dbReference type="GO" id="GO:0000287">
    <property type="term" value="F:magnesium ion binding"/>
    <property type="evidence" value="ECO:0007669"/>
    <property type="project" value="UniProtKB-UniRule"/>
</dbReference>
<evidence type="ECO:0000313" key="14">
    <source>
        <dbReference type="Proteomes" id="UP000605259"/>
    </source>
</evidence>
<organism evidence="13 14">
    <name type="scientific">Priestia taiwanensis</name>
    <dbReference type="NCBI Taxonomy" id="1347902"/>
    <lineage>
        <taxon>Bacteria</taxon>
        <taxon>Bacillati</taxon>
        <taxon>Bacillota</taxon>
        <taxon>Bacilli</taxon>
        <taxon>Bacillales</taxon>
        <taxon>Bacillaceae</taxon>
        <taxon>Priestia</taxon>
    </lineage>
</organism>
<evidence type="ECO:0000256" key="3">
    <source>
        <dbReference type="ARBA" id="ARBA00022723"/>
    </source>
</evidence>
<comment type="similarity">
    <text evidence="9 10">Belongs to the thiamine-phosphate synthase family.</text>
</comment>
<evidence type="ECO:0000256" key="8">
    <source>
        <dbReference type="ARBA" id="ARBA00047883"/>
    </source>
</evidence>
<feature type="binding site" evidence="9">
    <location>
        <begin position="38"/>
        <end position="42"/>
    </location>
    <ligand>
        <name>4-amino-2-methyl-5-(diphosphooxymethyl)pyrimidine</name>
        <dbReference type="ChEBI" id="CHEBI:57841"/>
    </ligand>
</feature>
<feature type="binding site" evidence="9">
    <location>
        <position position="140"/>
    </location>
    <ligand>
        <name>4-amino-2-methyl-5-(diphosphooxymethyl)pyrimidine</name>
        <dbReference type="ChEBI" id="CHEBI:57841"/>
    </ligand>
</feature>
<evidence type="ECO:0000256" key="2">
    <source>
        <dbReference type="ARBA" id="ARBA00022679"/>
    </source>
</evidence>
<dbReference type="EC" id="2.5.1.3" evidence="9"/>
<comment type="pathway">
    <text evidence="1 9 11">Cofactor biosynthesis; thiamine diphosphate biosynthesis; thiamine phosphate from 4-amino-2-methyl-5-diphosphomethylpyrimidine and 4-methyl-5-(2-phosphoethyl)-thiazole: step 1/1.</text>
</comment>
<evidence type="ECO:0000256" key="10">
    <source>
        <dbReference type="RuleBase" id="RU003826"/>
    </source>
</evidence>
<evidence type="ECO:0000256" key="9">
    <source>
        <dbReference type="HAMAP-Rule" id="MF_00097"/>
    </source>
</evidence>
<evidence type="ECO:0000256" key="6">
    <source>
        <dbReference type="ARBA" id="ARBA00047334"/>
    </source>
</evidence>
<dbReference type="FunFam" id="3.20.20.70:FF:000096">
    <property type="entry name" value="Thiamine-phosphate synthase"/>
    <property type="match status" value="1"/>
</dbReference>
<keyword evidence="3 9" id="KW-0479">Metal-binding</keyword>
<accession>A0A917AKF7</accession>
<proteinExistence type="inferred from homology"/>
<evidence type="ECO:0000256" key="5">
    <source>
        <dbReference type="ARBA" id="ARBA00022977"/>
    </source>
</evidence>
<evidence type="ECO:0000256" key="4">
    <source>
        <dbReference type="ARBA" id="ARBA00022842"/>
    </source>
</evidence>
<evidence type="ECO:0000256" key="1">
    <source>
        <dbReference type="ARBA" id="ARBA00005165"/>
    </source>
</evidence>
<keyword evidence="2 9" id="KW-0808">Transferase</keyword>
<comment type="function">
    <text evidence="9">Condenses 4-methyl-5-(beta-hydroxyethyl)thiazole monophosphate (THZ-P) and 2-methyl-4-amino-5-hydroxymethyl pyrimidine pyrophosphate (HMP-PP) to form thiamine monophosphate (TMP).</text>
</comment>
<dbReference type="Gene3D" id="3.20.20.70">
    <property type="entry name" value="Aldolase class I"/>
    <property type="match status" value="1"/>
</dbReference>
<evidence type="ECO:0000313" key="13">
    <source>
        <dbReference type="EMBL" id="GGE57473.1"/>
    </source>
</evidence>
<dbReference type="SUPFAM" id="SSF51391">
    <property type="entry name" value="Thiamin phosphate synthase"/>
    <property type="match status" value="1"/>
</dbReference>
<protein>
    <recommendedName>
        <fullName evidence="9">Thiamine-phosphate synthase</fullName>
        <shortName evidence="9">TP synthase</shortName>
        <shortName evidence="9">TPS</shortName>
        <ecNumber evidence="9">2.5.1.3</ecNumber>
    </recommendedName>
    <alternativeName>
        <fullName evidence="9">Thiamine-phosphate pyrophosphorylase</fullName>
        <shortName evidence="9">TMP pyrophosphorylase</shortName>
        <shortName evidence="9">TMP-PPase</shortName>
    </alternativeName>
</protein>
<dbReference type="Pfam" id="PF02581">
    <property type="entry name" value="TMP-TENI"/>
    <property type="match status" value="1"/>
</dbReference>
<feature type="binding site" evidence="9">
    <location>
        <position position="74"/>
    </location>
    <ligand>
        <name>Mg(2+)</name>
        <dbReference type="ChEBI" id="CHEBI:18420"/>
    </ligand>
</feature>
<dbReference type="InterPro" id="IPR022998">
    <property type="entry name" value="ThiamineP_synth_TenI"/>
</dbReference>
<dbReference type="RefSeq" id="WP_188386854.1">
    <property type="nucleotide sequence ID" value="NZ_BMFK01000001.1"/>
</dbReference>
<dbReference type="InterPro" id="IPR013785">
    <property type="entry name" value="Aldolase_TIM"/>
</dbReference>
<feature type="binding site" evidence="9">
    <location>
        <position position="169"/>
    </location>
    <ligand>
        <name>2-[(2R,5Z)-2-carboxy-4-methylthiazol-5(2H)-ylidene]ethyl phosphate</name>
        <dbReference type="ChEBI" id="CHEBI:62899"/>
    </ligand>
</feature>
<dbReference type="InterPro" id="IPR034291">
    <property type="entry name" value="TMP_synthase"/>
</dbReference>
<dbReference type="AlphaFoldDB" id="A0A917AKF7"/>
<comment type="catalytic activity">
    <reaction evidence="6 9 10">
        <text>4-methyl-5-(2-phosphooxyethyl)-thiazole + 4-amino-2-methyl-5-(diphosphooxymethyl)pyrimidine + H(+) = thiamine phosphate + diphosphate</text>
        <dbReference type="Rhea" id="RHEA:22328"/>
        <dbReference type="ChEBI" id="CHEBI:15378"/>
        <dbReference type="ChEBI" id="CHEBI:33019"/>
        <dbReference type="ChEBI" id="CHEBI:37575"/>
        <dbReference type="ChEBI" id="CHEBI:57841"/>
        <dbReference type="ChEBI" id="CHEBI:58296"/>
        <dbReference type="EC" id="2.5.1.3"/>
    </reaction>
</comment>
<reference evidence="13" key="1">
    <citation type="journal article" date="2014" name="Int. J. Syst. Evol. Microbiol.">
        <title>Complete genome sequence of Corynebacterium casei LMG S-19264T (=DSM 44701T), isolated from a smear-ripened cheese.</title>
        <authorList>
            <consortium name="US DOE Joint Genome Institute (JGI-PGF)"/>
            <person name="Walter F."/>
            <person name="Albersmeier A."/>
            <person name="Kalinowski J."/>
            <person name="Ruckert C."/>
        </authorList>
    </citation>
    <scope>NUCLEOTIDE SEQUENCE</scope>
    <source>
        <strain evidence="13">CGMCC 1.12698</strain>
    </source>
</reference>
<sequence length="216" mass="23341">MNVRELLQVYFIMGSNNCTRNPLHVVEEALQGGITLFQFREKGDDALSGEEYVTFAKEVQILCKQYGVPFIVNDDVELALLLEADGVHIGQEDDKVEEVRAKIGDKLLGVSTHNIEEARYAIKCGADYLGVGPIFPTGTKKDTRAVQGTTVIESFRREGLTIPIVGIGGITAENAEVVVRAGADGVSVISAISLSDDAKARAEAFCHVVKKGQKFG</sequence>
<dbReference type="PANTHER" id="PTHR20857:SF15">
    <property type="entry name" value="THIAMINE-PHOSPHATE SYNTHASE"/>
    <property type="match status" value="1"/>
</dbReference>
<comment type="cofactor">
    <cofactor evidence="9">
        <name>Mg(2+)</name>
        <dbReference type="ChEBI" id="CHEBI:18420"/>
    </cofactor>
    <text evidence="9">Binds 1 Mg(2+) ion per subunit.</text>
</comment>
<feature type="binding site" evidence="9">
    <location>
        <position position="93"/>
    </location>
    <ligand>
        <name>Mg(2+)</name>
        <dbReference type="ChEBI" id="CHEBI:18420"/>
    </ligand>
</feature>
<gene>
    <name evidence="9 13" type="primary">thiE</name>
    <name evidence="13" type="ORF">GCM10007140_04840</name>
</gene>
<feature type="binding site" evidence="9">
    <location>
        <position position="73"/>
    </location>
    <ligand>
        <name>4-amino-2-methyl-5-(diphosphooxymethyl)pyrimidine</name>
        <dbReference type="ChEBI" id="CHEBI:57841"/>
    </ligand>
</feature>
<dbReference type="Proteomes" id="UP000605259">
    <property type="component" value="Unassembled WGS sequence"/>
</dbReference>
<dbReference type="GO" id="GO:0004789">
    <property type="term" value="F:thiamine-phosphate diphosphorylase activity"/>
    <property type="evidence" value="ECO:0007669"/>
    <property type="project" value="UniProtKB-UniRule"/>
</dbReference>
<reference evidence="13" key="2">
    <citation type="submission" date="2020-09" db="EMBL/GenBank/DDBJ databases">
        <authorList>
            <person name="Sun Q."/>
            <person name="Zhou Y."/>
        </authorList>
    </citation>
    <scope>NUCLEOTIDE SEQUENCE</scope>
    <source>
        <strain evidence="13">CGMCC 1.12698</strain>
    </source>
</reference>
<dbReference type="CDD" id="cd00564">
    <property type="entry name" value="TMP_TenI"/>
    <property type="match status" value="1"/>
</dbReference>
<evidence type="ECO:0000256" key="11">
    <source>
        <dbReference type="RuleBase" id="RU004253"/>
    </source>
</evidence>
<dbReference type="NCBIfam" id="TIGR00693">
    <property type="entry name" value="thiE"/>
    <property type="match status" value="1"/>
</dbReference>
<feature type="binding site" evidence="9">
    <location>
        <begin position="189"/>
        <end position="190"/>
    </location>
    <ligand>
        <name>2-[(2R,5Z)-2-carboxy-4-methylthiazol-5(2H)-ylidene]ethyl phosphate</name>
        <dbReference type="ChEBI" id="CHEBI:62899"/>
    </ligand>
</feature>
<dbReference type="HAMAP" id="MF_00097">
    <property type="entry name" value="TMP_synthase"/>
    <property type="match status" value="1"/>
</dbReference>
<dbReference type="EMBL" id="BMFK01000001">
    <property type="protein sequence ID" value="GGE57473.1"/>
    <property type="molecule type" value="Genomic_DNA"/>
</dbReference>
<dbReference type="PANTHER" id="PTHR20857">
    <property type="entry name" value="THIAMINE-PHOSPHATE PYROPHOSPHORYLASE"/>
    <property type="match status" value="1"/>
</dbReference>
<feature type="binding site" evidence="9">
    <location>
        <position position="111"/>
    </location>
    <ligand>
        <name>4-amino-2-methyl-5-(diphosphooxymethyl)pyrimidine</name>
        <dbReference type="ChEBI" id="CHEBI:57841"/>
    </ligand>
</feature>
<evidence type="ECO:0000259" key="12">
    <source>
        <dbReference type="Pfam" id="PF02581"/>
    </source>
</evidence>
<comment type="catalytic activity">
    <reaction evidence="8 9 10">
        <text>2-[(2R,5Z)-2-carboxy-4-methylthiazol-5(2H)-ylidene]ethyl phosphate + 4-amino-2-methyl-5-(diphosphooxymethyl)pyrimidine + 2 H(+) = thiamine phosphate + CO2 + diphosphate</text>
        <dbReference type="Rhea" id="RHEA:47844"/>
        <dbReference type="ChEBI" id="CHEBI:15378"/>
        <dbReference type="ChEBI" id="CHEBI:16526"/>
        <dbReference type="ChEBI" id="CHEBI:33019"/>
        <dbReference type="ChEBI" id="CHEBI:37575"/>
        <dbReference type="ChEBI" id="CHEBI:57841"/>
        <dbReference type="ChEBI" id="CHEBI:62899"/>
        <dbReference type="EC" id="2.5.1.3"/>
    </reaction>
</comment>
<comment type="caution">
    <text evidence="13">The sequence shown here is derived from an EMBL/GenBank/DDBJ whole genome shotgun (WGS) entry which is preliminary data.</text>
</comment>
<keyword evidence="5 9" id="KW-0784">Thiamine biosynthesis</keyword>
<keyword evidence="4 9" id="KW-0460">Magnesium</keyword>
<dbReference type="GO" id="GO:0005737">
    <property type="term" value="C:cytoplasm"/>
    <property type="evidence" value="ECO:0007669"/>
    <property type="project" value="TreeGrafter"/>
</dbReference>
<feature type="binding site" evidence="9">
    <location>
        <begin position="137"/>
        <end position="139"/>
    </location>
    <ligand>
        <name>2-[(2R,5Z)-2-carboxy-4-methylthiazol-5(2H)-ylidene]ethyl phosphate</name>
        <dbReference type="ChEBI" id="CHEBI:62899"/>
    </ligand>
</feature>
<dbReference type="GO" id="GO:0009229">
    <property type="term" value="P:thiamine diphosphate biosynthetic process"/>
    <property type="evidence" value="ECO:0007669"/>
    <property type="project" value="UniProtKB-UniRule"/>
</dbReference>
<name>A0A917AKF7_9BACI</name>